<reference evidence="1 2" key="1">
    <citation type="submission" date="2015-09" db="EMBL/GenBank/DDBJ databases">
        <authorList>
            <consortium name="Swine Surveillance"/>
        </authorList>
    </citation>
    <scope>NUCLEOTIDE SEQUENCE [LARGE SCALE GENOMIC DNA]</scope>
    <source>
        <strain evidence="1 2">CECT 7557</strain>
    </source>
</reference>
<dbReference type="STRING" id="928856.SAMN04488049_11824"/>
<gene>
    <name evidence="1" type="ORF">TRM7557_00803</name>
</gene>
<protein>
    <submittedName>
        <fullName evidence="1">Uncharacterized protein</fullName>
    </submittedName>
</protein>
<evidence type="ECO:0000313" key="1">
    <source>
        <dbReference type="EMBL" id="CUH76275.1"/>
    </source>
</evidence>
<accession>A0A0P1G388</accession>
<dbReference type="AlphaFoldDB" id="A0A0P1G388"/>
<proteinExistence type="predicted"/>
<dbReference type="EMBL" id="CYSD01000012">
    <property type="protein sequence ID" value="CUH76275.1"/>
    <property type="molecule type" value="Genomic_DNA"/>
</dbReference>
<sequence length="232" mass="25327">MQFRALACITRPLIDVFTIQKGFTVSFSQTLQTAPFRSLMALACSAVLGLTACSLVPEQAARWEMEELEVSRSCNLTDVALDFSQGGKRDLGSAFYQMTLSPDRSAAQVLNTATGCLDTIRSDTGPMEIDDDLRGLRLSEGGEVTGAEAFDAVFAACEARRDLGELRAYEVLSDEAAARFVKANPGVLLEAAGPCDFYLNDMQLWMRLRTASHTYLYASIGETLIVEEILPE</sequence>
<keyword evidence="2" id="KW-1185">Reference proteome</keyword>
<name>A0A0P1G388_9RHOB</name>
<organism evidence="1 2">
    <name type="scientific">Tritonibacter multivorans</name>
    <dbReference type="NCBI Taxonomy" id="928856"/>
    <lineage>
        <taxon>Bacteria</taxon>
        <taxon>Pseudomonadati</taxon>
        <taxon>Pseudomonadota</taxon>
        <taxon>Alphaproteobacteria</taxon>
        <taxon>Rhodobacterales</taxon>
        <taxon>Paracoccaceae</taxon>
        <taxon>Tritonibacter</taxon>
    </lineage>
</organism>
<dbReference type="Proteomes" id="UP000052022">
    <property type="component" value="Unassembled WGS sequence"/>
</dbReference>
<evidence type="ECO:0000313" key="2">
    <source>
        <dbReference type="Proteomes" id="UP000052022"/>
    </source>
</evidence>